<accession>A0ABV1PTX8</accession>
<keyword evidence="3" id="KW-1185">Reference proteome</keyword>
<dbReference type="Pfam" id="PF00419">
    <property type="entry name" value="Fimbrial"/>
    <property type="match status" value="1"/>
</dbReference>
<reference evidence="2 3" key="1">
    <citation type="submission" date="2024-06" db="EMBL/GenBank/DDBJ databases">
        <title>Fanconibacter daqui strain Q02 whole shotgun sequencing project.</title>
        <authorList>
            <person name="Rodrigues J.W.A."/>
            <person name="Viana L.C."/>
            <person name="Vieira E.C."/>
            <person name="Souza F.O.L."/>
            <person name="Alegria O.C."/>
            <person name="Patroca S."/>
            <person name="Cruz A.C.R."/>
            <person name="Nunes A.R.C."/>
        </authorList>
    </citation>
    <scope>NUCLEOTIDE SEQUENCE [LARGE SCALE GENOMIC DNA]</scope>
    <source>
        <strain evidence="2 3">Q02</strain>
    </source>
</reference>
<dbReference type="Gene3D" id="2.60.40.1090">
    <property type="entry name" value="Fimbrial-type adhesion domain"/>
    <property type="match status" value="1"/>
</dbReference>
<dbReference type="Proteomes" id="UP001447374">
    <property type="component" value="Unassembled WGS sequence"/>
</dbReference>
<gene>
    <name evidence="2" type="ORF">ABQG75_21545</name>
</gene>
<dbReference type="RefSeq" id="WP_349951812.1">
    <property type="nucleotide sequence ID" value="NZ_JBEHGX010000021.1"/>
</dbReference>
<evidence type="ECO:0000313" key="2">
    <source>
        <dbReference type="EMBL" id="MER0128307.1"/>
    </source>
</evidence>
<proteinExistence type="predicted"/>
<dbReference type="InterPro" id="IPR036937">
    <property type="entry name" value="Adhesion_dom_fimbrial_sf"/>
</dbReference>
<comment type="caution">
    <text evidence="2">The sequence shown here is derived from an EMBL/GenBank/DDBJ whole genome shotgun (WGS) entry which is preliminary data.</text>
</comment>
<evidence type="ECO:0000313" key="3">
    <source>
        <dbReference type="Proteomes" id="UP001447374"/>
    </source>
</evidence>
<dbReference type="SUPFAM" id="SSF49401">
    <property type="entry name" value="Bacterial adhesins"/>
    <property type="match status" value="1"/>
</dbReference>
<feature type="domain" description="Fimbrial-type adhesion" evidence="1">
    <location>
        <begin position="53"/>
        <end position="178"/>
    </location>
</feature>
<dbReference type="InterPro" id="IPR008966">
    <property type="entry name" value="Adhesion_dom_sf"/>
</dbReference>
<evidence type="ECO:0000259" key="1">
    <source>
        <dbReference type="Pfam" id="PF00419"/>
    </source>
</evidence>
<organism evidence="2 3">
    <name type="scientific">Franconibacter daqui</name>
    <dbReference type="NCBI Taxonomy" id="2047724"/>
    <lineage>
        <taxon>Bacteria</taxon>
        <taxon>Pseudomonadati</taxon>
        <taxon>Pseudomonadota</taxon>
        <taxon>Gammaproteobacteria</taxon>
        <taxon>Enterobacterales</taxon>
        <taxon>Enterobacteriaceae</taxon>
        <taxon>Franconibacter</taxon>
    </lineage>
</organism>
<name>A0ABV1PTX8_9ENTR</name>
<dbReference type="EMBL" id="JBEHGX010000021">
    <property type="protein sequence ID" value="MER0128307.1"/>
    <property type="molecule type" value="Genomic_DNA"/>
</dbReference>
<sequence length="200" mass="20654">MKRTTYGPPGGNGRGTIRTGRAWKLLLAALLLTPGGVIPEAAAKAGDQSSMNINITGTVTANGSCEFNQGGSLQVDFGQVRLKATGATTVQLDGSYEQPLAASFTCSGDSAGLMQMKFTSSSGSYETYNGTKVLGTDKGIVGIELMVNGAAQTMDAWFSIDQKNPPALRAKLVQVSTANSKNVVSGDVFTASGSLVMAFN</sequence>
<protein>
    <submittedName>
        <fullName evidence="2">Fimbrial protein</fullName>
    </submittedName>
</protein>
<dbReference type="InterPro" id="IPR000259">
    <property type="entry name" value="Adhesion_dom_fimbrial"/>
</dbReference>